<dbReference type="EMBL" id="SZQL01000022">
    <property type="protein sequence ID" value="TKK65326.1"/>
    <property type="molecule type" value="Genomic_DNA"/>
</dbReference>
<dbReference type="OrthoDB" id="5291879at2"/>
<comment type="similarity">
    <text evidence="1 2">Belongs to the fructosamine kinase family.</text>
</comment>
<evidence type="ECO:0000256" key="1">
    <source>
        <dbReference type="ARBA" id="ARBA00009460"/>
    </source>
</evidence>
<keyword evidence="2" id="KW-0808">Transferase</keyword>
<dbReference type="Gene3D" id="3.90.1200.10">
    <property type="match status" value="1"/>
</dbReference>
<dbReference type="Pfam" id="PF03881">
    <property type="entry name" value="Fructosamin_kin"/>
    <property type="match status" value="1"/>
</dbReference>
<organism evidence="3 4">
    <name type="scientific">Ilyomonas limi</name>
    <dbReference type="NCBI Taxonomy" id="2575867"/>
    <lineage>
        <taxon>Bacteria</taxon>
        <taxon>Pseudomonadati</taxon>
        <taxon>Bacteroidota</taxon>
        <taxon>Chitinophagia</taxon>
        <taxon>Chitinophagales</taxon>
        <taxon>Chitinophagaceae</taxon>
        <taxon>Ilyomonas</taxon>
    </lineage>
</organism>
<protein>
    <submittedName>
        <fullName evidence="3">Fructosamine kinase family protein</fullName>
    </submittedName>
</protein>
<dbReference type="SUPFAM" id="SSF56112">
    <property type="entry name" value="Protein kinase-like (PK-like)"/>
    <property type="match status" value="1"/>
</dbReference>
<dbReference type="GO" id="GO:0016301">
    <property type="term" value="F:kinase activity"/>
    <property type="evidence" value="ECO:0007669"/>
    <property type="project" value="UniProtKB-UniRule"/>
</dbReference>
<dbReference type="PANTHER" id="PTHR12149">
    <property type="entry name" value="FRUCTOSAMINE 3 KINASE-RELATED PROTEIN"/>
    <property type="match status" value="1"/>
</dbReference>
<gene>
    <name evidence="3" type="ORF">FC093_20440</name>
</gene>
<sequence>MNTILKAALLQHFQSELSCILNKTVLITASHQVFGGDINATYLLTTNTENFFVKLNTIAAAGMLLKERDGLQLLRIANTSLTIPQPIVYGTYGQQSFLLMEYLEKGIESKGLWQHLATGLAQLHQHTQPYFGLNDNNYIGTVPQNNTAATTWVSFYAQQRIMPLMQQAYDQHKCTKDDIQLAERLYNKLSALMPEEPPALLHGDLWSGNYMFTVKGEAAVYDPAVYYGHREMDIAMTLLFGGFDARFYSAYNEAFPLEEGWRSRVDICQLYPLLVHLLLFGGHYYGNAKNILKKYA</sequence>
<dbReference type="InterPro" id="IPR016477">
    <property type="entry name" value="Fructo-/Ketosamine-3-kinase"/>
</dbReference>
<dbReference type="InterPro" id="IPR011009">
    <property type="entry name" value="Kinase-like_dom_sf"/>
</dbReference>
<evidence type="ECO:0000313" key="3">
    <source>
        <dbReference type="EMBL" id="TKK65326.1"/>
    </source>
</evidence>
<comment type="caution">
    <text evidence="3">The sequence shown here is derived from an EMBL/GenBank/DDBJ whole genome shotgun (WGS) entry which is preliminary data.</text>
</comment>
<evidence type="ECO:0000313" key="4">
    <source>
        <dbReference type="Proteomes" id="UP000305848"/>
    </source>
</evidence>
<dbReference type="Gene3D" id="3.30.200.20">
    <property type="entry name" value="Phosphorylase Kinase, domain 1"/>
    <property type="match status" value="1"/>
</dbReference>
<keyword evidence="2 3" id="KW-0418">Kinase</keyword>
<dbReference type="PIRSF" id="PIRSF006221">
    <property type="entry name" value="Ketosamine-3-kinase"/>
    <property type="match status" value="1"/>
</dbReference>
<name>A0A4U3KW74_9BACT</name>
<proteinExistence type="inferred from homology"/>
<reference evidence="3 4" key="1">
    <citation type="submission" date="2019-05" db="EMBL/GenBank/DDBJ databases">
        <title>Panacibacter sp. strain 17mud1-8 Genome sequencing and assembly.</title>
        <authorList>
            <person name="Chhetri G."/>
        </authorList>
    </citation>
    <scope>NUCLEOTIDE SEQUENCE [LARGE SCALE GENOMIC DNA]</scope>
    <source>
        <strain evidence="3 4">17mud1-8</strain>
    </source>
</reference>
<dbReference type="AlphaFoldDB" id="A0A4U3KW74"/>
<dbReference type="Proteomes" id="UP000305848">
    <property type="component" value="Unassembled WGS sequence"/>
</dbReference>
<accession>A0A4U3KW74</accession>
<evidence type="ECO:0000256" key="2">
    <source>
        <dbReference type="PIRNR" id="PIRNR006221"/>
    </source>
</evidence>
<dbReference type="PANTHER" id="PTHR12149:SF8">
    <property type="entry name" value="PROTEIN-RIBULOSAMINE 3-KINASE"/>
    <property type="match status" value="1"/>
</dbReference>
<keyword evidence="4" id="KW-1185">Reference proteome</keyword>